<accession>A0A6J2U6V8</accession>
<feature type="compositionally biased region" description="Basic and acidic residues" evidence="1">
    <location>
        <begin position="92"/>
        <end position="102"/>
    </location>
</feature>
<feature type="region of interest" description="Disordered" evidence="1">
    <location>
        <begin position="85"/>
        <end position="145"/>
    </location>
</feature>
<feature type="compositionally biased region" description="Basic and acidic residues" evidence="1">
    <location>
        <begin position="576"/>
        <end position="586"/>
    </location>
</feature>
<dbReference type="AlphaFoldDB" id="A0A6J2U6V8"/>
<evidence type="ECO:0000256" key="1">
    <source>
        <dbReference type="SAM" id="MobiDB-lite"/>
    </source>
</evidence>
<dbReference type="Pfam" id="PF06382">
    <property type="entry name" value="Protamine_like"/>
    <property type="match status" value="2"/>
</dbReference>
<name>A0A6J2U6V8_DROLE</name>
<dbReference type="InterPro" id="IPR024460">
    <property type="entry name" value="Protamine-like"/>
</dbReference>
<organism evidence="2 4">
    <name type="scientific">Drosophila lebanonensis</name>
    <name type="common">Fruit fly</name>
    <name type="synonym">Scaptodrosophila lebanonensis</name>
    <dbReference type="NCBI Taxonomy" id="7225"/>
    <lineage>
        <taxon>Eukaryota</taxon>
        <taxon>Metazoa</taxon>
        <taxon>Ecdysozoa</taxon>
        <taxon>Arthropoda</taxon>
        <taxon>Hexapoda</taxon>
        <taxon>Insecta</taxon>
        <taxon>Pterygota</taxon>
        <taxon>Neoptera</taxon>
        <taxon>Endopterygota</taxon>
        <taxon>Diptera</taxon>
        <taxon>Brachycera</taxon>
        <taxon>Muscomorpha</taxon>
        <taxon>Ephydroidea</taxon>
        <taxon>Drosophilidae</taxon>
        <taxon>Scaptodrosophila</taxon>
    </lineage>
</organism>
<dbReference type="GO" id="GO:0035092">
    <property type="term" value="P:sperm DNA condensation"/>
    <property type="evidence" value="ECO:0007669"/>
    <property type="project" value="InterPro"/>
</dbReference>
<evidence type="ECO:0000313" key="3">
    <source>
        <dbReference type="RefSeq" id="XP_030382896.1"/>
    </source>
</evidence>
<dbReference type="InterPro" id="IPR036910">
    <property type="entry name" value="HMG_box_dom_sf"/>
</dbReference>
<feature type="region of interest" description="Disordered" evidence="1">
    <location>
        <begin position="1"/>
        <end position="29"/>
    </location>
</feature>
<keyword evidence="2" id="KW-1185">Reference proteome</keyword>
<evidence type="ECO:0000313" key="2">
    <source>
        <dbReference type="Proteomes" id="UP000504634"/>
    </source>
</evidence>
<feature type="compositionally biased region" description="Basic and acidic residues" evidence="1">
    <location>
        <begin position="378"/>
        <end position="393"/>
    </location>
</feature>
<dbReference type="SUPFAM" id="SSF47095">
    <property type="entry name" value="HMG-box"/>
    <property type="match status" value="3"/>
</dbReference>
<gene>
    <name evidence="3 4" type="primary">LOC115630467</name>
</gene>
<sequence length="711" mass="82036">MAPTRKPRVPAQKNRPRQRLRQIPSRPRKNPYLNFQAYFRKKHPNLASEELASKACTVWTSLDKKQRNEFTAKRYKKNVSRKMQLCKLPDPPPKKKEVRTQEEPQGQQIQEMPKLKSPAASQKVLASSRSVQHESKVNTKGSHDTEMIVLRQAASMRFSSHSLHSQESATLAEKVPSSLEQLPNHVAENELIASNERFENFINFLAGQRESSSLDVPSSPIAHQINIFFNGHISINKDAFLNFLQDYQSEHTSQTSLQQIENAEQFWNRLSDKERREYEPQNYVLKWSKVLNNFLNDGTQDRNAASEETQTQIVNADSVADGSCVTLRPRNTHATALSQSKRRSISCAQKPSKRSRRSTSNGYSRRSYSRRAEKRQRRSPDSSRHHQQKDNQPPKRVRRPSVPTTAIGRHRQAPYIVPGKSAYMNFLRKFRDCNPTLSPKEQVRRGAAMWRRMTMHQKNQFRSPSVMTQLQILRYNRSCRQILYSLGAISSIQVRIEEENDKDFCLDTMRGPNCYSYLEQQVQGADGRPSTSLDVRRTRRNWTGASFQQHNPEGSERAPVDYSTNVRRQGTHLALEHQQKNQEPGEKVIAVRSRRRTASRKSRSTVRRVIARKSRTDPRSPLTPSLRDLPLINLANVHDQNMWPQRQTRSKSSSTTGLAANAHMCSINRSSPHSPHTSHTDLRSTSLGPSQNVPRHKLQNWLNYFRIFRRH</sequence>
<dbReference type="RefSeq" id="XP_030382896.1">
    <property type="nucleotide sequence ID" value="XM_030527036.1"/>
</dbReference>
<feature type="compositionally biased region" description="Basic residues" evidence="1">
    <location>
        <begin position="592"/>
        <end position="613"/>
    </location>
</feature>
<dbReference type="Proteomes" id="UP000504634">
    <property type="component" value="Unplaced"/>
</dbReference>
<evidence type="ECO:0000313" key="4">
    <source>
        <dbReference type="RefSeq" id="XP_030382897.1"/>
    </source>
</evidence>
<feature type="compositionally biased region" description="Basic residues" evidence="1">
    <location>
        <begin position="1"/>
        <end position="20"/>
    </location>
</feature>
<proteinExistence type="predicted"/>
<dbReference type="GeneID" id="115630467"/>
<feature type="compositionally biased region" description="Basic and acidic residues" evidence="1">
    <location>
        <begin position="131"/>
        <end position="145"/>
    </location>
</feature>
<feature type="compositionally biased region" description="Basic residues" evidence="1">
    <location>
        <begin position="367"/>
        <end position="377"/>
    </location>
</feature>
<reference evidence="3 4" key="1">
    <citation type="submission" date="2025-04" db="UniProtKB">
        <authorList>
            <consortium name="RefSeq"/>
        </authorList>
    </citation>
    <scope>IDENTIFICATION</scope>
    <source>
        <strain evidence="3 4">11010-0011.00</strain>
        <tissue evidence="3 4">Whole body</tissue>
    </source>
</reference>
<protein>
    <submittedName>
        <fullName evidence="3 4">Uncharacterized protein LOC115630467</fullName>
    </submittedName>
</protein>
<dbReference type="RefSeq" id="XP_030382897.1">
    <property type="nucleotide sequence ID" value="XM_030527037.1"/>
</dbReference>
<feature type="region of interest" description="Disordered" evidence="1">
    <location>
        <begin position="576"/>
        <end position="627"/>
    </location>
</feature>
<feature type="region of interest" description="Disordered" evidence="1">
    <location>
        <begin position="666"/>
        <end position="693"/>
    </location>
</feature>
<feature type="region of interest" description="Disordered" evidence="1">
    <location>
        <begin position="332"/>
        <end position="414"/>
    </location>
</feature>
<feature type="compositionally biased region" description="Polar residues" evidence="1">
    <location>
        <begin position="683"/>
        <end position="693"/>
    </location>
</feature>
<dbReference type="GO" id="GO:0005634">
    <property type="term" value="C:nucleus"/>
    <property type="evidence" value="ECO:0007669"/>
    <property type="project" value="UniProtKB-ARBA"/>
</dbReference>